<dbReference type="InterPro" id="IPR013785">
    <property type="entry name" value="Aldolase_TIM"/>
</dbReference>
<keyword evidence="3" id="KW-0408">Iron</keyword>
<dbReference type="GO" id="GO:0003824">
    <property type="term" value="F:catalytic activity"/>
    <property type="evidence" value="ECO:0007669"/>
    <property type="project" value="InterPro"/>
</dbReference>
<evidence type="ECO:0000259" key="5">
    <source>
        <dbReference type="PROSITE" id="PS51918"/>
    </source>
</evidence>
<accession>X1CCJ3</accession>
<reference evidence="6" key="1">
    <citation type="journal article" date="2014" name="Front. Microbiol.">
        <title>High frequency of phylogenetically diverse reductive dehalogenase-homologous genes in deep subseafloor sedimentary metagenomes.</title>
        <authorList>
            <person name="Kawai M."/>
            <person name="Futagami T."/>
            <person name="Toyoda A."/>
            <person name="Takaki Y."/>
            <person name="Nishi S."/>
            <person name="Hori S."/>
            <person name="Arai W."/>
            <person name="Tsubouchi T."/>
            <person name="Morono Y."/>
            <person name="Uchiyama I."/>
            <person name="Ito T."/>
            <person name="Fujiyama A."/>
            <person name="Inagaki F."/>
            <person name="Takami H."/>
        </authorList>
    </citation>
    <scope>NUCLEOTIDE SEQUENCE</scope>
    <source>
        <strain evidence="6">Expedition CK06-06</strain>
    </source>
</reference>
<feature type="non-terminal residue" evidence="6">
    <location>
        <position position="298"/>
    </location>
</feature>
<evidence type="ECO:0000256" key="2">
    <source>
        <dbReference type="ARBA" id="ARBA00022723"/>
    </source>
</evidence>
<feature type="domain" description="Radical SAM core" evidence="5">
    <location>
        <begin position="16"/>
        <end position="241"/>
    </location>
</feature>
<dbReference type="Gene3D" id="3.20.20.70">
    <property type="entry name" value="Aldolase class I"/>
    <property type="match status" value="1"/>
</dbReference>
<feature type="non-terminal residue" evidence="6">
    <location>
        <position position="1"/>
    </location>
</feature>
<dbReference type="PROSITE" id="PS51918">
    <property type="entry name" value="RADICAL_SAM"/>
    <property type="match status" value="1"/>
</dbReference>
<protein>
    <recommendedName>
        <fullName evidence="5">Radical SAM core domain-containing protein</fullName>
    </recommendedName>
</protein>
<dbReference type="SUPFAM" id="SSF102114">
    <property type="entry name" value="Radical SAM enzymes"/>
    <property type="match status" value="1"/>
</dbReference>
<sequence>GRQAVYFKSNCNYNLDLNAKTLGLYFHIPFCKKICSFCPYYKIEYDRSLLKNFHNALLKEIKLVSGLSVKRKDIESIYFGGGTPALMVDYLPEIIDLVRSLFNIKENMGIELHPRDINETLLGKLKKYGFNMVSIGIQSFQEKCISTLGREKIDSIGKLKLVKEFKFTVVDADLIFGIPGQTKEDLTDDFITAVENGATQISTYPFIEFSYAKIKNKPLNRKLKKQMLESLLGISEKTGYRRNSIWTFSKDNLPGYSSVTRDNFIGFGPSAATLLQNIFKINTFSVRQYIKCLDDNKL</sequence>
<dbReference type="InterPro" id="IPR006638">
    <property type="entry name" value="Elp3/MiaA/NifB-like_rSAM"/>
</dbReference>
<evidence type="ECO:0000313" key="6">
    <source>
        <dbReference type="EMBL" id="GAG81981.1"/>
    </source>
</evidence>
<dbReference type="SFLD" id="SFLDG01065">
    <property type="entry name" value="anaerobic_coproporphyrinogen-I"/>
    <property type="match status" value="1"/>
</dbReference>
<evidence type="ECO:0000256" key="3">
    <source>
        <dbReference type="ARBA" id="ARBA00023004"/>
    </source>
</evidence>
<proteinExistence type="predicted"/>
<dbReference type="PANTHER" id="PTHR13932">
    <property type="entry name" value="COPROPORPHYRINIGEN III OXIDASE"/>
    <property type="match status" value="1"/>
</dbReference>
<dbReference type="GO" id="GO:0046872">
    <property type="term" value="F:metal ion binding"/>
    <property type="evidence" value="ECO:0007669"/>
    <property type="project" value="UniProtKB-KW"/>
</dbReference>
<evidence type="ECO:0000256" key="4">
    <source>
        <dbReference type="ARBA" id="ARBA00023014"/>
    </source>
</evidence>
<dbReference type="EMBL" id="BART01017788">
    <property type="protein sequence ID" value="GAG81981.1"/>
    <property type="molecule type" value="Genomic_DNA"/>
</dbReference>
<dbReference type="CDD" id="cd01335">
    <property type="entry name" value="Radical_SAM"/>
    <property type="match status" value="1"/>
</dbReference>
<dbReference type="GO" id="GO:0051539">
    <property type="term" value="F:4 iron, 4 sulfur cluster binding"/>
    <property type="evidence" value="ECO:0007669"/>
    <property type="project" value="TreeGrafter"/>
</dbReference>
<dbReference type="SFLD" id="SFLDS00029">
    <property type="entry name" value="Radical_SAM"/>
    <property type="match status" value="1"/>
</dbReference>
<name>X1CCJ3_9ZZZZ</name>
<gene>
    <name evidence="6" type="ORF">S01H4_33741</name>
</gene>
<dbReference type="GO" id="GO:0005737">
    <property type="term" value="C:cytoplasm"/>
    <property type="evidence" value="ECO:0007669"/>
    <property type="project" value="TreeGrafter"/>
</dbReference>
<keyword evidence="2" id="KW-0479">Metal-binding</keyword>
<organism evidence="6">
    <name type="scientific">marine sediment metagenome</name>
    <dbReference type="NCBI Taxonomy" id="412755"/>
    <lineage>
        <taxon>unclassified sequences</taxon>
        <taxon>metagenomes</taxon>
        <taxon>ecological metagenomes</taxon>
    </lineage>
</organism>
<dbReference type="InterPro" id="IPR058240">
    <property type="entry name" value="rSAM_sf"/>
</dbReference>
<dbReference type="PANTHER" id="PTHR13932:SF5">
    <property type="entry name" value="RADICAL S-ADENOSYL METHIONINE DOMAIN-CONTAINING PROTEIN 1, MITOCHONDRIAL"/>
    <property type="match status" value="1"/>
</dbReference>
<dbReference type="InterPro" id="IPR007197">
    <property type="entry name" value="rSAM"/>
</dbReference>
<dbReference type="Pfam" id="PF04055">
    <property type="entry name" value="Radical_SAM"/>
    <property type="match status" value="1"/>
</dbReference>
<keyword evidence="1" id="KW-0949">S-adenosyl-L-methionine</keyword>
<dbReference type="SMART" id="SM00729">
    <property type="entry name" value="Elp3"/>
    <property type="match status" value="1"/>
</dbReference>
<dbReference type="GO" id="GO:0006779">
    <property type="term" value="P:porphyrin-containing compound biosynthetic process"/>
    <property type="evidence" value="ECO:0007669"/>
    <property type="project" value="TreeGrafter"/>
</dbReference>
<comment type="caution">
    <text evidence="6">The sequence shown here is derived from an EMBL/GenBank/DDBJ whole genome shotgun (WGS) entry which is preliminary data.</text>
</comment>
<dbReference type="AlphaFoldDB" id="X1CCJ3"/>
<keyword evidence="4" id="KW-0411">Iron-sulfur</keyword>
<dbReference type="InterPro" id="IPR034505">
    <property type="entry name" value="Coproporphyrinogen-III_oxidase"/>
</dbReference>
<evidence type="ECO:0000256" key="1">
    <source>
        <dbReference type="ARBA" id="ARBA00022691"/>
    </source>
</evidence>